<evidence type="ECO:0008006" key="3">
    <source>
        <dbReference type="Google" id="ProtNLM"/>
    </source>
</evidence>
<sequence length="85" mass="9768">MGSTLRKLKRGRETIAFPVRQNGKAADQIMQAWNRGFDAGAKEQRKSDIEHLVKILEDLEEIPGIGEKTAWKMRGFFMQSFKSQE</sequence>
<reference evidence="1 2" key="1">
    <citation type="journal article" date="2015" name="BMC Genomics">
        <title>Transcriptome analysis of thermophilic methylotrophic Bacillus methanolicus MGA3 using RNA-sequencing provides detailed insights into its previously uncharted transcriptional landscape.</title>
        <authorList>
            <person name="Irla M."/>
            <person name="Neshat A."/>
            <person name="Brautaset T."/>
            <person name="Ruckert C."/>
            <person name="Kalinowski J."/>
            <person name="Wendisch V.F."/>
        </authorList>
    </citation>
    <scope>NUCLEOTIDE SEQUENCE [LARGE SCALE GENOMIC DNA]</scope>
    <source>
        <strain evidence="2">MGA3 / ATCC 53907</strain>
    </source>
</reference>
<accession>I3E2U2</accession>
<dbReference type="OrthoDB" id="2887796at2"/>
<dbReference type="STRING" id="796606.BMMGA3_03150"/>
<dbReference type="Proteomes" id="UP000027602">
    <property type="component" value="Chromosome"/>
</dbReference>
<proteinExistence type="predicted"/>
<dbReference type="KEGG" id="bmet:BMMGA3_03150"/>
<dbReference type="HOGENOM" id="CLU_195933_0_0_9"/>
<protein>
    <recommendedName>
        <fullName evidence="3">Helix-hairpin-helix DNA-binding motif class 1 domain-containing protein</fullName>
    </recommendedName>
</protein>
<dbReference type="AlphaFoldDB" id="I3E2U2"/>
<evidence type="ECO:0000313" key="1">
    <source>
        <dbReference type="EMBL" id="AIE59090.1"/>
    </source>
</evidence>
<dbReference type="EMBL" id="CP007739">
    <property type="protein sequence ID" value="AIE59090.1"/>
    <property type="molecule type" value="Genomic_DNA"/>
</dbReference>
<organism evidence="1 2">
    <name type="scientific">Bacillus methanolicus (strain MGA3 / ATCC 53907)</name>
    <dbReference type="NCBI Taxonomy" id="796606"/>
    <lineage>
        <taxon>Bacteria</taxon>
        <taxon>Bacillati</taxon>
        <taxon>Bacillota</taxon>
        <taxon>Bacilli</taxon>
        <taxon>Bacillales</taxon>
        <taxon>Bacillaceae</taxon>
        <taxon>Bacillus</taxon>
    </lineage>
</organism>
<gene>
    <name evidence="1" type="ORF">BMMGA3_03150</name>
</gene>
<evidence type="ECO:0000313" key="2">
    <source>
        <dbReference type="Proteomes" id="UP000027602"/>
    </source>
</evidence>
<dbReference type="eggNOG" id="ENOG5033AK0">
    <property type="taxonomic scope" value="Bacteria"/>
</dbReference>
<keyword evidence="2" id="KW-1185">Reference proteome</keyword>
<dbReference type="RefSeq" id="WP_003347887.1">
    <property type="nucleotide sequence ID" value="NZ_ADWW01000003.1"/>
</dbReference>
<name>I3E2U2_BACMM</name>